<evidence type="ECO:0000256" key="2">
    <source>
        <dbReference type="ARBA" id="ARBA00022695"/>
    </source>
</evidence>
<keyword evidence="3" id="KW-0547">Nucleotide-binding</keyword>
<keyword evidence="4" id="KW-0067">ATP-binding</keyword>
<evidence type="ECO:0000313" key="9">
    <source>
        <dbReference type="EMBL" id="MZR13183.1"/>
    </source>
</evidence>
<keyword evidence="1 9" id="KW-0808">Transferase</keyword>
<dbReference type="AlphaFoldDB" id="A0A845M6S1"/>
<feature type="domain" description="Glutamate-ammonia ligase adenylyltransferase repeated" evidence="7">
    <location>
        <begin position="78"/>
        <end position="287"/>
    </location>
</feature>
<keyword evidence="2 9" id="KW-0548">Nucleotidyltransferase</keyword>
<keyword evidence="5" id="KW-0460">Magnesium</keyword>
<dbReference type="SUPFAM" id="SSF81301">
    <property type="entry name" value="Nucleotidyltransferase"/>
    <property type="match status" value="2"/>
</dbReference>
<evidence type="ECO:0000313" key="10">
    <source>
        <dbReference type="Proteomes" id="UP000467322"/>
    </source>
</evidence>
<protein>
    <submittedName>
        <fullName evidence="9">Bifunctional [glutamine synthetase] adenylyltransferase/[glutamine synthetase]-adenylyl-L-tyrosine phosphorylase</fullName>
        <ecNumber evidence="9">2.7.7.89</ecNumber>
    </submittedName>
</protein>
<evidence type="ECO:0000256" key="5">
    <source>
        <dbReference type="ARBA" id="ARBA00022842"/>
    </source>
</evidence>
<proteinExistence type="predicted"/>
<gene>
    <name evidence="9" type="ORF">GQE99_09155</name>
</gene>
<evidence type="ECO:0000259" key="8">
    <source>
        <dbReference type="Pfam" id="PF08335"/>
    </source>
</evidence>
<dbReference type="GO" id="GO:0005829">
    <property type="term" value="C:cytosol"/>
    <property type="evidence" value="ECO:0007669"/>
    <property type="project" value="TreeGrafter"/>
</dbReference>
<dbReference type="InterPro" id="IPR043519">
    <property type="entry name" value="NT_sf"/>
</dbReference>
<evidence type="ECO:0000256" key="1">
    <source>
        <dbReference type="ARBA" id="ARBA00022679"/>
    </source>
</evidence>
<feature type="domain" description="PII-uridylyltransferase/Glutamine-synthetase adenylyltransferase" evidence="8">
    <location>
        <begin position="315"/>
        <end position="455"/>
    </location>
</feature>
<accession>A0A845M6S1</accession>
<feature type="domain" description="Glutamate-ammonia ligase adenylyltransferase repeated" evidence="7">
    <location>
        <begin position="544"/>
        <end position="785"/>
    </location>
</feature>
<evidence type="ECO:0000256" key="6">
    <source>
        <dbReference type="ARBA" id="ARBA00023268"/>
    </source>
</evidence>
<keyword evidence="6" id="KW-0511">Multifunctional enzyme</keyword>
<evidence type="ECO:0000259" key="7">
    <source>
        <dbReference type="Pfam" id="PF03710"/>
    </source>
</evidence>
<dbReference type="PANTHER" id="PTHR30621:SF0">
    <property type="entry name" value="BIFUNCTIONAL GLUTAMINE SYNTHETASE ADENYLYLTRANSFERASE_ADENYLYL-REMOVING ENZYME"/>
    <property type="match status" value="1"/>
</dbReference>
<dbReference type="Pfam" id="PF08335">
    <property type="entry name" value="GlnD_UR_UTase"/>
    <property type="match status" value="2"/>
</dbReference>
<evidence type="ECO:0000256" key="3">
    <source>
        <dbReference type="ARBA" id="ARBA00022741"/>
    </source>
</evidence>
<reference evidence="9 10" key="1">
    <citation type="submission" date="2019-12" db="EMBL/GenBank/DDBJ databases">
        <title>Maritimibacter sp. nov. sp. isolated from sea sand.</title>
        <authorList>
            <person name="Kim J."/>
            <person name="Jeong S.E."/>
            <person name="Jung H.S."/>
            <person name="Jeon C.O."/>
        </authorList>
    </citation>
    <scope>NUCLEOTIDE SEQUENCE [LARGE SCALE GENOMIC DNA]</scope>
    <source>
        <strain evidence="9 10">DP07</strain>
    </source>
</reference>
<name>A0A845M6S1_9RHOB</name>
<dbReference type="Gene3D" id="1.20.120.330">
    <property type="entry name" value="Nucleotidyltransferases domain 2"/>
    <property type="match status" value="2"/>
</dbReference>
<dbReference type="InterPro" id="IPR005190">
    <property type="entry name" value="GlnE_rpt_dom"/>
</dbReference>
<keyword evidence="10" id="KW-1185">Reference proteome</keyword>
<dbReference type="GO" id="GO:0047388">
    <property type="term" value="F:[glutamine synthetase]-adenylyl-L-tyrosine phosphorylase activity"/>
    <property type="evidence" value="ECO:0007669"/>
    <property type="project" value="UniProtKB-EC"/>
</dbReference>
<dbReference type="CDD" id="cd05401">
    <property type="entry name" value="NT_GlnE_GlnD_like"/>
    <property type="match status" value="2"/>
</dbReference>
<dbReference type="EMBL" id="WTUX01000011">
    <property type="protein sequence ID" value="MZR13183.1"/>
    <property type="molecule type" value="Genomic_DNA"/>
</dbReference>
<dbReference type="PANTHER" id="PTHR30621">
    <property type="entry name" value="GLUTAMINE SYNTHETASE ADENYLYLTRANSFERASE"/>
    <property type="match status" value="1"/>
</dbReference>
<dbReference type="SUPFAM" id="SSF81593">
    <property type="entry name" value="Nucleotidyltransferase substrate binding subunit/domain"/>
    <property type="match status" value="2"/>
</dbReference>
<comment type="caution">
    <text evidence="9">The sequence shown here is derived from an EMBL/GenBank/DDBJ whole genome shotgun (WGS) entry which is preliminary data.</text>
</comment>
<dbReference type="Gene3D" id="3.30.460.10">
    <property type="entry name" value="Beta Polymerase, domain 2"/>
    <property type="match status" value="2"/>
</dbReference>
<dbReference type="GO" id="GO:0000820">
    <property type="term" value="P:regulation of glutamine family amino acid metabolic process"/>
    <property type="evidence" value="ECO:0007669"/>
    <property type="project" value="TreeGrafter"/>
</dbReference>
<sequence>MHARTALTTPRRAATLRAMSFASKITRTPRPFEPDAAQDVSERFSDLAPELVEVLSGTAGCSPYLKGLMETEEDWLRAALTEAPDTAMERAMEVSGDTSSELSASLRAAKRRVALYAGLADLAGVFALEDVTGALTRFADLATERALTFQVAQEIRRGKLPGATEDDIASAGGAMALAMGKMGAGELNYSSDIDLIMLFDDSRYDEDDFHEARASLIRAVRRMSAMLSENTADGYVFRTDLRLRPDPSVTPVIISMEAAERYYESLGRTWERAAHIKARPCAGAIEAGWAYLDRLRPFVYRKHLDFAAIQDAHDMRLRIREHKGLGGPITLPGHDMKLGRGGIREIEFFTQTRQLIAGGRDPDLRLRGTVEGLTALADKDWVPRDVADTLIDHYRFHREVEHRVQMVRDAQTHQLPNSPQGFERLAAMMDEDRDALEKKLTDALTEVHDLTEGFFAPGSSDEGGVELEQDEAEIVEGWKAYPALRSSRAVTIFDRLKPDLLARLKGAARPREALINFDKFLRGLPAGVQLFSLFDANPPLVDLIVDITATAPALSVYLGRNAQVLDAVLGGDFFTDWPGEDGLMEDLAETLEALPDYETQLDGARRWMKEWHFRIGVHLLRGIVSADEAGREYADLADAVVQTLWPIVLEEFARKHGDPPGRGAVLIGMGSLGAHSVTAASDLDLIVIYDAPGDAMSEGRKPLGARAYYSRLTQAMVTALSAQMPEGRLYEVDMRLRPSGRQGPVATSLTAFGTYQREEAWTWEHLALTRARPVVGEDAIAAEVEAIRTEVLERTRDPATTIADVNDMRARIAEAKGQRGLLDPKIGPGRLQDIELVAQCAAVLSPETPRATLDQIAAGQDIGWITADEAEALSTAYGTFRRLQSAAKLLTDETLDLDAIGQGGRDFLFRTMKVDDGEALLETVSGCAERAQRAVEAILARTPGEAAA</sequence>
<dbReference type="InterPro" id="IPR023057">
    <property type="entry name" value="GlnE"/>
</dbReference>
<organism evidence="9 10">
    <name type="scientific">Maritimibacter harenae</name>
    <dbReference type="NCBI Taxonomy" id="2606218"/>
    <lineage>
        <taxon>Bacteria</taxon>
        <taxon>Pseudomonadati</taxon>
        <taxon>Pseudomonadota</taxon>
        <taxon>Alphaproteobacteria</taxon>
        <taxon>Rhodobacterales</taxon>
        <taxon>Roseobacteraceae</taxon>
        <taxon>Maritimibacter</taxon>
    </lineage>
</organism>
<dbReference type="Proteomes" id="UP000467322">
    <property type="component" value="Unassembled WGS sequence"/>
</dbReference>
<dbReference type="EC" id="2.7.7.89" evidence="9"/>
<feature type="domain" description="PII-uridylyltransferase/Glutamine-synthetase adenylyltransferase" evidence="8">
    <location>
        <begin position="807"/>
        <end position="914"/>
    </location>
</feature>
<dbReference type="GO" id="GO:0005524">
    <property type="term" value="F:ATP binding"/>
    <property type="evidence" value="ECO:0007669"/>
    <property type="project" value="UniProtKB-KW"/>
</dbReference>
<dbReference type="GO" id="GO:0008882">
    <property type="term" value="F:[glutamate-ammonia-ligase] adenylyltransferase activity"/>
    <property type="evidence" value="ECO:0007669"/>
    <property type="project" value="InterPro"/>
</dbReference>
<dbReference type="NCBIfam" id="NF010706">
    <property type="entry name" value="PRK14108.1"/>
    <property type="match status" value="1"/>
</dbReference>
<dbReference type="Pfam" id="PF03710">
    <property type="entry name" value="GlnE"/>
    <property type="match status" value="2"/>
</dbReference>
<evidence type="ECO:0000256" key="4">
    <source>
        <dbReference type="ARBA" id="ARBA00022840"/>
    </source>
</evidence>
<dbReference type="InterPro" id="IPR013546">
    <property type="entry name" value="PII_UdlTrfase/GS_AdlTrfase"/>
</dbReference>